<organism evidence="2 3">
    <name type="scientific">Meloidogyne graminicola</name>
    <dbReference type="NCBI Taxonomy" id="189291"/>
    <lineage>
        <taxon>Eukaryota</taxon>
        <taxon>Metazoa</taxon>
        <taxon>Ecdysozoa</taxon>
        <taxon>Nematoda</taxon>
        <taxon>Chromadorea</taxon>
        <taxon>Rhabditida</taxon>
        <taxon>Tylenchina</taxon>
        <taxon>Tylenchomorpha</taxon>
        <taxon>Tylenchoidea</taxon>
        <taxon>Meloidogynidae</taxon>
        <taxon>Meloidogyninae</taxon>
        <taxon>Meloidogyne</taxon>
    </lineage>
</organism>
<gene>
    <name evidence="2" type="ORF">Mgra_00009715</name>
</gene>
<evidence type="ECO:0000313" key="3">
    <source>
        <dbReference type="Proteomes" id="UP000605970"/>
    </source>
</evidence>
<feature type="region of interest" description="Disordered" evidence="1">
    <location>
        <begin position="108"/>
        <end position="132"/>
    </location>
</feature>
<dbReference type="EMBL" id="JABEBT010000178">
    <property type="protein sequence ID" value="KAF7626107.1"/>
    <property type="molecule type" value="Genomic_DNA"/>
</dbReference>
<dbReference type="Proteomes" id="UP000605970">
    <property type="component" value="Unassembled WGS sequence"/>
</dbReference>
<feature type="compositionally biased region" description="Basic and acidic residues" evidence="1">
    <location>
        <begin position="184"/>
        <end position="193"/>
    </location>
</feature>
<feature type="region of interest" description="Disordered" evidence="1">
    <location>
        <begin position="48"/>
        <end position="70"/>
    </location>
</feature>
<feature type="compositionally biased region" description="Basic and acidic residues" evidence="1">
    <location>
        <begin position="716"/>
        <end position="741"/>
    </location>
</feature>
<name>A0A8S9ZBK9_9BILA</name>
<keyword evidence="3" id="KW-1185">Reference proteome</keyword>
<protein>
    <submittedName>
        <fullName evidence="2">Uncharacterized protein</fullName>
    </submittedName>
</protein>
<comment type="caution">
    <text evidence="2">The sequence shown here is derived from an EMBL/GenBank/DDBJ whole genome shotgun (WGS) entry which is preliminary data.</text>
</comment>
<sequence length="748" mass="87430">MFSKNRSHNSKISSSIYFPSSSLYSPKSTTSISSVIGPTIVTASAVSSTKNNNLKISHQRPSSYSPKRSSLLVENETKNQQNAKEEKENKNFDKFWASKYLRERKQQIKENEEANTSQQSFNNENKKKKEEIKDDTFKQRLLTAHKTVDELLQRRGLSSRNDLQKERELLLRQYEKLLADVVKEEKEEKRQRNESLSSSDSGLSEDYSEREKRPEINEMEREEENGVDEVEENNQKNGELVDNKEDNWEIKSLSPIAPLVEEEKVEEEIEESEEKIIKLNKRKNSLNSHQQTLLPSLNKREVRELLQSTQINFSRKSSGKGRKPCKVEAKLPSIMRAEELLEKLEILVKKRGKEENEKKEKREDEKEEKEEGKKVMGREQEIIEKSKKKKEDFDFEEKIEQNCSDFTQNNPSTSTRTNSSNFEALWSKLTLNLNEKQKEDLDKRLINYYFGNRRPPVPEWLFRPVYCTKCCYCIHRLIPKTNKSWPLFLQLLTPKEKERENWRHGIECMEDMQELLRAKKILLKQMSSSFEEGEREEKNRGRGRRLIEIEGEDESNLKWRTKSSTKLSHYMDYNILIEEDQIQKIKKEISEEEIEEEVEEGQDEVSIAAQEVSKQEEAPPPASPLKSPPASPLKSPKSDKPESIQAEEYEEEEGDEPPLSPSKEVRRSSVSTDVTGPQAQLRKTEIKQKEPEEKEMTEAEAAMLAAKKRHEEEEEAKMRDNDERRRQEMVAVDKELQELKRTSNSTKS</sequence>
<feature type="compositionally biased region" description="Low complexity" evidence="1">
    <location>
        <begin position="194"/>
        <end position="205"/>
    </location>
</feature>
<feature type="compositionally biased region" description="Acidic residues" evidence="1">
    <location>
        <begin position="593"/>
        <end position="603"/>
    </location>
</feature>
<proteinExistence type="predicted"/>
<feature type="compositionally biased region" description="Polar residues" evidence="1">
    <location>
        <begin position="48"/>
        <end position="68"/>
    </location>
</feature>
<feature type="compositionally biased region" description="Polar residues" evidence="1">
    <location>
        <begin position="668"/>
        <end position="678"/>
    </location>
</feature>
<feature type="region of interest" description="Disordered" evidence="1">
    <location>
        <begin position="352"/>
        <end position="379"/>
    </location>
</feature>
<feature type="region of interest" description="Disordered" evidence="1">
    <location>
        <begin position="593"/>
        <end position="748"/>
    </location>
</feature>
<evidence type="ECO:0000256" key="1">
    <source>
        <dbReference type="SAM" id="MobiDB-lite"/>
    </source>
</evidence>
<evidence type="ECO:0000313" key="2">
    <source>
        <dbReference type="EMBL" id="KAF7626107.1"/>
    </source>
</evidence>
<reference evidence="2" key="1">
    <citation type="journal article" date="2020" name="Ecol. Evol.">
        <title>Genome structure and content of the rice root-knot nematode (Meloidogyne graminicola).</title>
        <authorList>
            <person name="Phan N.T."/>
            <person name="Danchin E.G.J."/>
            <person name="Klopp C."/>
            <person name="Perfus-Barbeoch L."/>
            <person name="Kozlowski D.K."/>
            <person name="Koutsovoulos G.D."/>
            <person name="Lopez-Roques C."/>
            <person name="Bouchez O."/>
            <person name="Zahm M."/>
            <person name="Besnard G."/>
            <person name="Bellafiore S."/>
        </authorList>
    </citation>
    <scope>NUCLEOTIDE SEQUENCE</scope>
    <source>
        <strain evidence="2">VN-18</strain>
    </source>
</reference>
<feature type="compositionally biased region" description="Acidic residues" evidence="1">
    <location>
        <begin position="645"/>
        <end position="656"/>
    </location>
</feature>
<feature type="compositionally biased region" description="Acidic residues" evidence="1">
    <location>
        <begin position="220"/>
        <end position="232"/>
    </location>
</feature>
<feature type="compositionally biased region" description="Pro residues" evidence="1">
    <location>
        <begin position="618"/>
        <end position="631"/>
    </location>
</feature>
<feature type="compositionally biased region" description="Basic and acidic residues" evidence="1">
    <location>
        <begin position="207"/>
        <end position="219"/>
    </location>
</feature>
<feature type="compositionally biased region" description="Basic and acidic residues" evidence="1">
    <location>
        <begin position="682"/>
        <end position="697"/>
    </location>
</feature>
<accession>A0A8S9ZBK9</accession>
<dbReference type="AlphaFoldDB" id="A0A8S9ZBK9"/>
<feature type="region of interest" description="Disordered" evidence="1">
    <location>
        <begin position="184"/>
        <end position="247"/>
    </location>
</feature>